<feature type="region of interest" description="Disordered" evidence="5">
    <location>
        <begin position="1"/>
        <end position="49"/>
    </location>
</feature>
<evidence type="ECO:0000313" key="7">
    <source>
        <dbReference type="Proteomes" id="UP000193467"/>
    </source>
</evidence>
<name>A0A1Y2FBP3_9BASI</name>
<protein>
    <submittedName>
        <fullName evidence="6">Pre-mRNA-splicing factor Cwf15/Cwc15</fullName>
    </submittedName>
</protein>
<dbReference type="PANTHER" id="PTHR12718:SF2">
    <property type="entry name" value="SPLICEOSOME-ASSOCIATED PROTEIN CWC15 HOMOLOG"/>
    <property type="match status" value="1"/>
</dbReference>
<reference evidence="6 7" key="1">
    <citation type="submission" date="2016-07" db="EMBL/GenBank/DDBJ databases">
        <title>Pervasive Adenine N6-methylation of Active Genes in Fungi.</title>
        <authorList>
            <consortium name="DOE Joint Genome Institute"/>
            <person name="Mondo S.J."/>
            <person name="Dannebaum R.O."/>
            <person name="Kuo R.C."/>
            <person name="Labutti K."/>
            <person name="Haridas S."/>
            <person name="Kuo A."/>
            <person name="Salamov A."/>
            <person name="Ahrendt S.R."/>
            <person name="Lipzen A."/>
            <person name="Sullivan W."/>
            <person name="Andreopoulos W.B."/>
            <person name="Clum A."/>
            <person name="Lindquist E."/>
            <person name="Daum C."/>
            <person name="Ramamoorthy G.K."/>
            <person name="Gryganskyi A."/>
            <person name="Culley D."/>
            <person name="Magnuson J.K."/>
            <person name="James T.Y."/>
            <person name="O'Malley M.A."/>
            <person name="Stajich J.E."/>
            <person name="Spatafora J.W."/>
            <person name="Visel A."/>
            <person name="Grigoriev I.V."/>
        </authorList>
    </citation>
    <scope>NUCLEOTIDE SEQUENCE [LARGE SCALE GENOMIC DNA]</scope>
    <source>
        <strain evidence="6 7">62-1032</strain>
    </source>
</reference>
<evidence type="ECO:0000256" key="3">
    <source>
        <dbReference type="ARBA" id="ARBA00022664"/>
    </source>
</evidence>
<dbReference type="AlphaFoldDB" id="A0A1Y2FBP3"/>
<dbReference type="GO" id="GO:0071013">
    <property type="term" value="C:catalytic step 2 spliceosome"/>
    <property type="evidence" value="ECO:0007669"/>
    <property type="project" value="TreeGrafter"/>
</dbReference>
<feature type="compositionally biased region" description="Acidic residues" evidence="5">
    <location>
        <begin position="148"/>
        <end position="167"/>
    </location>
</feature>
<organism evidence="6 7">
    <name type="scientific">Leucosporidium creatinivorum</name>
    <dbReference type="NCBI Taxonomy" id="106004"/>
    <lineage>
        <taxon>Eukaryota</taxon>
        <taxon>Fungi</taxon>
        <taxon>Dikarya</taxon>
        <taxon>Basidiomycota</taxon>
        <taxon>Pucciniomycotina</taxon>
        <taxon>Microbotryomycetes</taxon>
        <taxon>Leucosporidiales</taxon>
        <taxon>Leucosporidium</taxon>
    </lineage>
</organism>
<feature type="region of interest" description="Disordered" evidence="5">
    <location>
        <begin position="94"/>
        <end position="207"/>
    </location>
</feature>
<feature type="compositionally biased region" description="Basic and acidic residues" evidence="5">
    <location>
        <begin position="168"/>
        <end position="207"/>
    </location>
</feature>
<dbReference type="EMBL" id="MCGR01000025">
    <property type="protein sequence ID" value="ORY80285.1"/>
    <property type="molecule type" value="Genomic_DNA"/>
</dbReference>
<dbReference type="Proteomes" id="UP000193467">
    <property type="component" value="Unassembled WGS sequence"/>
</dbReference>
<keyword evidence="7" id="KW-1185">Reference proteome</keyword>
<comment type="caution">
    <text evidence="6">The sequence shown here is derived from an EMBL/GenBank/DDBJ whole genome shotgun (WGS) entry which is preliminary data.</text>
</comment>
<proteinExistence type="inferred from homology"/>
<dbReference type="GO" id="GO:0003723">
    <property type="term" value="F:RNA binding"/>
    <property type="evidence" value="ECO:0007669"/>
    <property type="project" value="TreeGrafter"/>
</dbReference>
<evidence type="ECO:0000256" key="2">
    <source>
        <dbReference type="ARBA" id="ARBA00006644"/>
    </source>
</evidence>
<feature type="compositionally biased region" description="Acidic residues" evidence="5">
    <location>
        <begin position="111"/>
        <end position="128"/>
    </location>
</feature>
<dbReference type="Pfam" id="PF04889">
    <property type="entry name" value="Cwf_Cwc_15"/>
    <property type="match status" value="1"/>
</dbReference>
<evidence type="ECO:0000313" key="6">
    <source>
        <dbReference type="EMBL" id="ORY80285.1"/>
    </source>
</evidence>
<dbReference type="PANTHER" id="PTHR12718">
    <property type="entry name" value="CELL CYCLE CONTROL PROTEIN CWF15"/>
    <property type="match status" value="1"/>
</dbReference>
<accession>A0A1Y2FBP3</accession>
<dbReference type="OrthoDB" id="30179at2759"/>
<dbReference type="InParanoid" id="A0A1Y2FBP3"/>
<sequence>MSSAHRPTWDPAQGKDTRGNSKIYSSRDLAAHTRLKFRQPGQGSTSDIARRDLKAELLAAERESAARKAKGQAGYVPDKTLLMLENQAAQAELDGAESKRRKMLEAVGGLDADDDDDDDDEDDEEEETSRDKGKGKAVESEVASANGADDDDDDDDDDSDDDEDETAELLRELEKIKKERAEEKEKQERERLESEQTNREEEIAMGK</sequence>
<evidence type="ECO:0000256" key="1">
    <source>
        <dbReference type="ARBA" id="ARBA00003777"/>
    </source>
</evidence>
<dbReference type="STRING" id="106004.A0A1Y2FBP3"/>
<dbReference type="GO" id="GO:0045292">
    <property type="term" value="P:mRNA cis splicing, via spliceosome"/>
    <property type="evidence" value="ECO:0007669"/>
    <property type="project" value="TreeGrafter"/>
</dbReference>
<evidence type="ECO:0000256" key="4">
    <source>
        <dbReference type="ARBA" id="ARBA00023187"/>
    </source>
</evidence>
<keyword evidence="3" id="KW-0507">mRNA processing</keyword>
<keyword evidence="4" id="KW-0508">mRNA splicing</keyword>
<comment type="similarity">
    <text evidence="2">Belongs to the CWC15 family.</text>
</comment>
<evidence type="ECO:0000256" key="5">
    <source>
        <dbReference type="SAM" id="MobiDB-lite"/>
    </source>
</evidence>
<comment type="function">
    <text evidence="1">Involved in pre-mRNA splicing.</text>
</comment>
<dbReference type="InterPro" id="IPR006973">
    <property type="entry name" value="Cwf_Cwc_15"/>
</dbReference>
<feature type="compositionally biased region" description="Basic and acidic residues" evidence="5">
    <location>
        <begin position="129"/>
        <end position="139"/>
    </location>
</feature>
<gene>
    <name evidence="6" type="ORF">BCR35DRAFT_93111</name>
</gene>